<comment type="caution">
    <text evidence="3">The sequence shown here is derived from an EMBL/GenBank/DDBJ whole genome shotgun (WGS) entry which is preliminary data.</text>
</comment>
<dbReference type="GO" id="GO:0004190">
    <property type="term" value="F:aspartic-type endopeptidase activity"/>
    <property type="evidence" value="ECO:0007669"/>
    <property type="project" value="InterPro"/>
</dbReference>
<keyword evidence="1" id="KW-0812">Transmembrane</keyword>
<organism evidence="3 4">
    <name type="scientific">Pseudothauera rhizosphaerae</name>
    <dbReference type="NCBI Taxonomy" id="2565932"/>
    <lineage>
        <taxon>Bacteria</taxon>
        <taxon>Pseudomonadati</taxon>
        <taxon>Pseudomonadota</taxon>
        <taxon>Betaproteobacteria</taxon>
        <taxon>Rhodocyclales</taxon>
        <taxon>Zoogloeaceae</taxon>
        <taxon>Pseudothauera</taxon>
    </lineage>
</organism>
<feature type="transmembrane region" description="Helical" evidence="1">
    <location>
        <begin position="24"/>
        <end position="41"/>
    </location>
</feature>
<evidence type="ECO:0000313" key="3">
    <source>
        <dbReference type="EMBL" id="THF64269.1"/>
    </source>
</evidence>
<dbReference type="AlphaFoldDB" id="A0A4S4AW62"/>
<evidence type="ECO:0000256" key="1">
    <source>
        <dbReference type="SAM" id="Phobius"/>
    </source>
</evidence>
<dbReference type="GO" id="GO:0016020">
    <property type="term" value="C:membrane"/>
    <property type="evidence" value="ECO:0007669"/>
    <property type="project" value="InterPro"/>
</dbReference>
<feature type="transmembrane region" description="Helical" evidence="1">
    <location>
        <begin position="83"/>
        <end position="111"/>
    </location>
</feature>
<proteinExistence type="predicted"/>
<keyword evidence="1" id="KW-0472">Membrane</keyword>
<dbReference type="EMBL" id="SSOD01000002">
    <property type="protein sequence ID" value="THF64269.1"/>
    <property type="molecule type" value="Genomic_DNA"/>
</dbReference>
<dbReference type="Pfam" id="PF01478">
    <property type="entry name" value="Peptidase_A24"/>
    <property type="match status" value="1"/>
</dbReference>
<name>A0A4S4AW62_9RHOO</name>
<dbReference type="InterPro" id="IPR000045">
    <property type="entry name" value="Prepilin_IV_endopep_pep"/>
</dbReference>
<dbReference type="RefSeq" id="WP_136383458.1">
    <property type="nucleotide sequence ID" value="NZ_SSOD01000002.1"/>
</dbReference>
<evidence type="ECO:0000313" key="4">
    <source>
        <dbReference type="Proteomes" id="UP000307956"/>
    </source>
</evidence>
<dbReference type="Gene3D" id="1.20.120.1220">
    <property type="match status" value="1"/>
</dbReference>
<protein>
    <recommendedName>
        <fullName evidence="2">Prepilin type IV endopeptidase peptidase domain-containing protein</fullName>
    </recommendedName>
</protein>
<accession>A0A4S4AW62</accession>
<dbReference type="Proteomes" id="UP000307956">
    <property type="component" value="Unassembled WGS sequence"/>
</dbReference>
<feature type="domain" description="Prepilin type IV endopeptidase peptidase" evidence="2">
    <location>
        <begin position="5"/>
        <end position="111"/>
    </location>
</feature>
<reference evidence="3 4" key="1">
    <citation type="submission" date="2019-04" db="EMBL/GenBank/DDBJ databases">
        <title>Azoarcus rhizosphaerae sp. nov. isolated from rhizosphere of Ficus religiosa.</title>
        <authorList>
            <person name="Lin S.-Y."/>
            <person name="Hameed A."/>
            <person name="Hsu Y.-H."/>
            <person name="Young C.-C."/>
        </authorList>
    </citation>
    <scope>NUCLEOTIDE SEQUENCE [LARGE SCALE GENOMIC DNA]</scope>
    <source>
        <strain evidence="3 4">CC-YHH848</strain>
    </source>
</reference>
<dbReference type="OrthoDB" id="9814257at2"/>
<feature type="transmembrane region" description="Helical" evidence="1">
    <location>
        <begin position="131"/>
        <end position="149"/>
    </location>
</feature>
<keyword evidence="4" id="KW-1185">Reference proteome</keyword>
<keyword evidence="1" id="KW-1133">Transmembrane helix</keyword>
<gene>
    <name evidence="3" type="ORF">E6O51_02825</name>
</gene>
<feature type="transmembrane region" description="Helical" evidence="1">
    <location>
        <begin position="53"/>
        <end position="71"/>
    </location>
</feature>
<sequence length="151" mass="15411">MDPRWLVAAWAVAIALSDARWRRIPNALTLGVCAAALVVLALDGRSLLGGEPWNVAGAAAIALLLTVPGWLTGRLGAGDAKFLLAFACLSGLEAVLITFAVGGLTAGALALGVLVRVPTFLYHPGVDCRRPLPFGTCLAVGMLAALVAGGR</sequence>
<evidence type="ECO:0000259" key="2">
    <source>
        <dbReference type="Pfam" id="PF01478"/>
    </source>
</evidence>